<evidence type="ECO:0000313" key="2">
    <source>
        <dbReference type="Proteomes" id="UP000712600"/>
    </source>
</evidence>
<proteinExistence type="predicted"/>
<sequence length="104" mass="10985">MCGELSFGLAMVRYAISRLWDLSICVDSMLQSSAISSRVGARGRREIGCVRVRVVVSMTAFLSPDQFQTCGFVRSGTDSPVVPAGGDLGKLTSIVLGSVEPDGV</sequence>
<name>A0A8S9R894_BRACR</name>
<protein>
    <submittedName>
        <fullName evidence="1">Uncharacterized protein</fullName>
    </submittedName>
</protein>
<organism evidence="1 2">
    <name type="scientific">Brassica cretica</name>
    <name type="common">Mustard</name>
    <dbReference type="NCBI Taxonomy" id="69181"/>
    <lineage>
        <taxon>Eukaryota</taxon>
        <taxon>Viridiplantae</taxon>
        <taxon>Streptophyta</taxon>
        <taxon>Embryophyta</taxon>
        <taxon>Tracheophyta</taxon>
        <taxon>Spermatophyta</taxon>
        <taxon>Magnoliopsida</taxon>
        <taxon>eudicotyledons</taxon>
        <taxon>Gunneridae</taxon>
        <taxon>Pentapetalae</taxon>
        <taxon>rosids</taxon>
        <taxon>malvids</taxon>
        <taxon>Brassicales</taxon>
        <taxon>Brassicaceae</taxon>
        <taxon>Brassiceae</taxon>
        <taxon>Brassica</taxon>
    </lineage>
</organism>
<accession>A0A8S9R894</accession>
<dbReference type="AlphaFoldDB" id="A0A8S9R894"/>
<evidence type="ECO:0000313" key="1">
    <source>
        <dbReference type="EMBL" id="KAF3559838.1"/>
    </source>
</evidence>
<dbReference type="EMBL" id="QGKX02000996">
    <property type="protein sequence ID" value="KAF3559838.1"/>
    <property type="molecule type" value="Genomic_DNA"/>
</dbReference>
<gene>
    <name evidence="1" type="ORF">F2Q69_00013169</name>
</gene>
<dbReference type="Proteomes" id="UP000712600">
    <property type="component" value="Unassembled WGS sequence"/>
</dbReference>
<comment type="caution">
    <text evidence="1">The sequence shown here is derived from an EMBL/GenBank/DDBJ whole genome shotgun (WGS) entry which is preliminary data.</text>
</comment>
<reference evidence="1" key="1">
    <citation type="submission" date="2019-12" db="EMBL/GenBank/DDBJ databases">
        <title>Genome sequencing and annotation of Brassica cretica.</title>
        <authorList>
            <person name="Studholme D.J."/>
            <person name="Sarris P."/>
        </authorList>
    </citation>
    <scope>NUCLEOTIDE SEQUENCE</scope>
    <source>
        <strain evidence="1">PFS-109/04</strain>
        <tissue evidence="1">Leaf</tissue>
    </source>
</reference>